<evidence type="ECO:0000256" key="1">
    <source>
        <dbReference type="ARBA" id="ARBA00004613"/>
    </source>
</evidence>
<comment type="subcellular location">
    <subcellularLocation>
        <location evidence="1">Secreted</location>
    </subcellularLocation>
</comment>
<dbReference type="RefSeq" id="WP_257316719.1">
    <property type="nucleotide sequence ID" value="NZ_JANFDG010000022.1"/>
</dbReference>
<name>A0ABV7DK80_9HYPH</name>
<evidence type="ECO:0000256" key="2">
    <source>
        <dbReference type="ARBA" id="ARBA00022525"/>
    </source>
</evidence>
<evidence type="ECO:0000313" key="6">
    <source>
        <dbReference type="Proteomes" id="UP001595377"/>
    </source>
</evidence>
<dbReference type="InterPro" id="IPR002126">
    <property type="entry name" value="Cadherin-like_dom"/>
</dbReference>
<organism evidence="5 6">
    <name type="scientific">Shinella pollutisoli</name>
    <dbReference type="NCBI Taxonomy" id="2250594"/>
    <lineage>
        <taxon>Bacteria</taxon>
        <taxon>Pseudomonadati</taxon>
        <taxon>Pseudomonadota</taxon>
        <taxon>Alphaproteobacteria</taxon>
        <taxon>Hyphomicrobiales</taxon>
        <taxon>Rhizobiaceae</taxon>
        <taxon>Shinella</taxon>
    </lineage>
</organism>
<dbReference type="Pfam" id="PF00353">
    <property type="entry name" value="HemolysinCabind"/>
    <property type="match status" value="6"/>
</dbReference>
<accession>A0ABV7DK80</accession>
<dbReference type="SUPFAM" id="SSF49313">
    <property type="entry name" value="Cadherin-like"/>
    <property type="match status" value="2"/>
</dbReference>
<dbReference type="InterPro" id="IPR001343">
    <property type="entry name" value="Hemolysn_Ca-bd"/>
</dbReference>
<sequence length="789" mass="80749">MAERKTIVIDASALAPATGEVFNYNTFLNTYFQDLGSSTRTFFGATPGVTSGGVQAGYRYGASLVDGSNYVLMEALGGGETDNFGYSYRYGQHGAYDGTIDKINFGTYVEGTTNLPATSGGTTGLASGVAPGLVITDLDIDIARGDGTNLSTDLNDPGFNAVNALMTWIAGAGSTAGNVANIYAFLATYNQHFIGTTGDDIYVGTTGDDVIEGRGGNDVVDGGTGGDADKFVVDGKIADFDIVNNGASFSVIGEEWTATLTNIELVLFDDGVEVNIATTPGNLALSKTSVAENAAVGAVVGLLSAVDPDGNSNALTYKLAKASDFFAISGNKLVVKKGADYETAKSHDIEVEVSDADGNKSIKTFTIDVTDVNEKPFDLKISKTKVKENVKVGTVVGKISASDVDAGDKVSYSLAAGSSKSFKIVGNNLVVAKELDYETLRNHSVTLVATDNGGLSTTRTVNIGVTDVVDVVVGTKGANKLYGGKGVDKISGGSGNDKLYGFGGNDTLRGGTGNDKISGGSGNDKLYGDSGSDTLYGSSGNDTVRGGSGTDKLFGGSGADKLYGDSGNDTLYGDSGRDTLYGGAGKDRLYGDRGADKLYGGSGDDKLYGGNGNDTLDGGTGNDVLYGESGSDSLTGGFGNDKLYGGSGSDLLKGGAGNDILKGESGADRLYGGNGADKLYGGSGSDTFIFLAAGESTVKASGRDTIYDFNGKAGDRIDLSGFDADSTVSGTQKFSFIGDDDFSSKAGELAYRIDGGKTVIEADLDGDGKADFAVNLSGHHTLSQSDFLL</sequence>
<dbReference type="SUPFAM" id="SSF51120">
    <property type="entry name" value="beta-Roll"/>
    <property type="match status" value="3"/>
</dbReference>
<feature type="region of interest" description="Disordered" evidence="3">
    <location>
        <begin position="511"/>
        <end position="551"/>
    </location>
</feature>
<evidence type="ECO:0000256" key="3">
    <source>
        <dbReference type="SAM" id="MobiDB-lite"/>
    </source>
</evidence>
<dbReference type="InterPro" id="IPR011049">
    <property type="entry name" value="Serralysin-like_metalloprot_C"/>
</dbReference>
<dbReference type="PRINTS" id="PR00313">
    <property type="entry name" value="CABNDNGRPT"/>
</dbReference>
<dbReference type="InterPro" id="IPR018511">
    <property type="entry name" value="Hemolysin-typ_Ca-bd_CS"/>
</dbReference>
<dbReference type="Gene3D" id="2.60.40.60">
    <property type="entry name" value="Cadherins"/>
    <property type="match status" value="2"/>
</dbReference>
<dbReference type="PRINTS" id="PR00205">
    <property type="entry name" value="CADHERIN"/>
</dbReference>
<keyword evidence="2" id="KW-0964">Secreted</keyword>
<dbReference type="PROSITE" id="PS50268">
    <property type="entry name" value="CADHERIN_2"/>
    <property type="match status" value="2"/>
</dbReference>
<evidence type="ECO:0000313" key="5">
    <source>
        <dbReference type="EMBL" id="MFC3075357.1"/>
    </source>
</evidence>
<dbReference type="PANTHER" id="PTHR38340:SF1">
    <property type="entry name" value="S-LAYER PROTEIN"/>
    <property type="match status" value="1"/>
</dbReference>
<feature type="compositionally biased region" description="Polar residues" evidence="3">
    <location>
        <begin position="531"/>
        <end position="542"/>
    </location>
</feature>
<comment type="caution">
    <text evidence="5">The sequence shown here is derived from an EMBL/GenBank/DDBJ whole genome shotgun (WGS) entry which is preliminary data.</text>
</comment>
<feature type="domain" description="Cadherin" evidence="4">
    <location>
        <begin position="282"/>
        <end position="378"/>
    </location>
</feature>
<protein>
    <submittedName>
        <fullName evidence="5">Cadherin domain-containing protein</fullName>
    </submittedName>
</protein>
<proteinExistence type="predicted"/>
<dbReference type="PROSITE" id="PS00330">
    <property type="entry name" value="HEMOLYSIN_CALCIUM"/>
    <property type="match status" value="4"/>
</dbReference>
<dbReference type="EMBL" id="JBHRSP010000034">
    <property type="protein sequence ID" value="MFC3075357.1"/>
    <property type="molecule type" value="Genomic_DNA"/>
</dbReference>
<dbReference type="Gene3D" id="2.150.10.10">
    <property type="entry name" value="Serralysin-like metalloprotease, C-terminal"/>
    <property type="match status" value="3"/>
</dbReference>
<dbReference type="InterPro" id="IPR050557">
    <property type="entry name" value="RTX_toxin/Mannuronan_C5-epim"/>
</dbReference>
<dbReference type="CDD" id="cd11304">
    <property type="entry name" value="Cadherin_repeat"/>
    <property type="match status" value="2"/>
</dbReference>
<feature type="domain" description="Cadherin" evidence="4">
    <location>
        <begin position="378"/>
        <end position="481"/>
    </location>
</feature>
<dbReference type="SMART" id="SM00112">
    <property type="entry name" value="CA"/>
    <property type="match status" value="2"/>
</dbReference>
<dbReference type="InterPro" id="IPR015919">
    <property type="entry name" value="Cadherin-like_sf"/>
</dbReference>
<gene>
    <name evidence="5" type="ORF">ACFOHH_19770</name>
</gene>
<evidence type="ECO:0000259" key="4">
    <source>
        <dbReference type="PROSITE" id="PS50268"/>
    </source>
</evidence>
<dbReference type="Pfam" id="PF00028">
    <property type="entry name" value="Cadherin"/>
    <property type="match status" value="1"/>
</dbReference>
<reference evidence="6" key="1">
    <citation type="journal article" date="2019" name="Int. J. Syst. Evol. Microbiol.">
        <title>The Global Catalogue of Microorganisms (GCM) 10K type strain sequencing project: providing services to taxonomists for standard genome sequencing and annotation.</title>
        <authorList>
            <consortium name="The Broad Institute Genomics Platform"/>
            <consortium name="The Broad Institute Genome Sequencing Center for Infectious Disease"/>
            <person name="Wu L."/>
            <person name="Ma J."/>
        </authorList>
    </citation>
    <scope>NUCLEOTIDE SEQUENCE [LARGE SCALE GENOMIC DNA]</scope>
    <source>
        <strain evidence="6">KCTC 52677</strain>
    </source>
</reference>
<keyword evidence="6" id="KW-1185">Reference proteome</keyword>
<dbReference type="PANTHER" id="PTHR38340">
    <property type="entry name" value="S-LAYER PROTEIN"/>
    <property type="match status" value="1"/>
</dbReference>
<dbReference type="Proteomes" id="UP001595377">
    <property type="component" value="Unassembled WGS sequence"/>
</dbReference>